<keyword evidence="4" id="KW-0997">Cell inner membrane</keyword>
<dbReference type="GO" id="GO:0015031">
    <property type="term" value="P:protein transport"/>
    <property type="evidence" value="ECO:0007669"/>
    <property type="project" value="UniProtKB-KW"/>
</dbReference>
<dbReference type="PROSITE" id="PS50106">
    <property type="entry name" value="PDZ"/>
    <property type="match status" value="1"/>
</dbReference>
<comment type="caution">
    <text evidence="11">The sequence shown here is derived from an EMBL/GenBank/DDBJ whole genome shotgun (WGS) entry which is preliminary data.</text>
</comment>
<dbReference type="SUPFAM" id="SSF50156">
    <property type="entry name" value="PDZ domain-like"/>
    <property type="match status" value="1"/>
</dbReference>
<name>A0A7Y0BKG2_9SPHN</name>
<comment type="subcellular location">
    <subcellularLocation>
        <location evidence="1">Cell inner membrane</location>
    </subcellularLocation>
</comment>
<dbReference type="Pfam" id="PF11356">
    <property type="entry name" value="T2SSC"/>
    <property type="match status" value="1"/>
</dbReference>
<evidence type="ECO:0000256" key="5">
    <source>
        <dbReference type="ARBA" id="ARBA00022692"/>
    </source>
</evidence>
<evidence type="ECO:0000259" key="10">
    <source>
        <dbReference type="PROSITE" id="PS50106"/>
    </source>
</evidence>
<evidence type="ECO:0000313" key="11">
    <source>
        <dbReference type="EMBL" id="NML92126.1"/>
    </source>
</evidence>
<dbReference type="Proteomes" id="UP000583556">
    <property type="component" value="Unassembled WGS sequence"/>
</dbReference>
<dbReference type="GO" id="GO:0005886">
    <property type="term" value="C:plasma membrane"/>
    <property type="evidence" value="ECO:0007669"/>
    <property type="project" value="UniProtKB-SubCell"/>
</dbReference>
<dbReference type="AlphaFoldDB" id="A0A7Y0BKG2"/>
<keyword evidence="8 9" id="KW-0472">Membrane</keyword>
<dbReference type="Gene3D" id="2.30.30.830">
    <property type="match status" value="1"/>
</dbReference>
<evidence type="ECO:0000256" key="7">
    <source>
        <dbReference type="ARBA" id="ARBA00022989"/>
    </source>
</evidence>
<evidence type="ECO:0000256" key="6">
    <source>
        <dbReference type="ARBA" id="ARBA00022927"/>
    </source>
</evidence>
<gene>
    <name evidence="11" type="ORF">HHL27_00330</name>
</gene>
<keyword evidence="6" id="KW-0653">Protein transport</keyword>
<evidence type="ECO:0000256" key="8">
    <source>
        <dbReference type="ARBA" id="ARBA00023136"/>
    </source>
</evidence>
<dbReference type="RefSeq" id="WP_169491406.1">
    <property type="nucleotide sequence ID" value="NZ_JABBGM010000001.1"/>
</dbReference>
<dbReference type="Pfam" id="PF13180">
    <property type="entry name" value="PDZ_2"/>
    <property type="match status" value="1"/>
</dbReference>
<feature type="domain" description="PDZ" evidence="10">
    <location>
        <begin position="192"/>
        <end position="273"/>
    </location>
</feature>
<dbReference type="InterPro" id="IPR001478">
    <property type="entry name" value="PDZ"/>
</dbReference>
<evidence type="ECO:0000313" key="12">
    <source>
        <dbReference type="Proteomes" id="UP000583556"/>
    </source>
</evidence>
<keyword evidence="7 9" id="KW-1133">Transmembrane helix</keyword>
<keyword evidence="2" id="KW-0813">Transport</keyword>
<feature type="transmembrane region" description="Helical" evidence="9">
    <location>
        <begin position="27"/>
        <end position="48"/>
    </location>
</feature>
<evidence type="ECO:0000256" key="1">
    <source>
        <dbReference type="ARBA" id="ARBA00004533"/>
    </source>
</evidence>
<dbReference type="InterPro" id="IPR036034">
    <property type="entry name" value="PDZ_sf"/>
</dbReference>
<accession>A0A7Y0BKG2</accession>
<evidence type="ECO:0000256" key="4">
    <source>
        <dbReference type="ARBA" id="ARBA00022519"/>
    </source>
</evidence>
<evidence type="ECO:0000256" key="3">
    <source>
        <dbReference type="ARBA" id="ARBA00022475"/>
    </source>
</evidence>
<sequence length="284" mass="29140">MAQAASIVRVVRTIKVARLRPPALRDLLWWLLVSLNALFGAILFWTLITPLSPVGQWRPSAVRMPSLAERAALFATVDPFNRTTNAAVGSDTAAVTSLALTLYATRAMPGGGGSAILAGSDGVQTVVQVGTEVQPGIKLVAVAFDHVILTHNGAREMLYLDQSGSAPTATAVVAANPVKATGMQQADTAGAPITVQSVRSGIGFGPRAAGGRVVGLEVMPQGDGNVFRNAGFQPGDLVTAVNGQPVRGAGDTALLVGALQPGSTVAITVQRGGRQLPIAIKLGQ</sequence>
<dbReference type="SMART" id="SM00228">
    <property type="entry name" value="PDZ"/>
    <property type="match status" value="1"/>
</dbReference>
<dbReference type="Gene3D" id="2.30.42.10">
    <property type="match status" value="1"/>
</dbReference>
<reference evidence="11 12" key="1">
    <citation type="submission" date="2020-04" db="EMBL/GenBank/DDBJ databases">
        <title>Novosphingobium sp. TW-4 isolated from soil.</title>
        <authorList>
            <person name="Dahal R.H."/>
            <person name="Chaudhary D.K."/>
        </authorList>
    </citation>
    <scope>NUCLEOTIDE SEQUENCE [LARGE SCALE GENOMIC DNA]</scope>
    <source>
        <strain evidence="11 12">TW-4</strain>
    </source>
</reference>
<proteinExistence type="predicted"/>
<evidence type="ECO:0000256" key="9">
    <source>
        <dbReference type="SAM" id="Phobius"/>
    </source>
</evidence>
<dbReference type="InterPro" id="IPR024961">
    <property type="entry name" value="T2SS_GspC_N"/>
</dbReference>
<evidence type="ECO:0000256" key="2">
    <source>
        <dbReference type="ARBA" id="ARBA00022448"/>
    </source>
</evidence>
<dbReference type="EMBL" id="JABBGM010000001">
    <property type="protein sequence ID" value="NML92126.1"/>
    <property type="molecule type" value="Genomic_DNA"/>
</dbReference>
<keyword evidence="12" id="KW-1185">Reference proteome</keyword>
<keyword evidence="5 9" id="KW-0812">Transmembrane</keyword>
<organism evidence="11 12">
    <name type="scientific">Novosphingobium olei</name>
    <dbReference type="NCBI Taxonomy" id="2728851"/>
    <lineage>
        <taxon>Bacteria</taxon>
        <taxon>Pseudomonadati</taxon>
        <taxon>Pseudomonadota</taxon>
        <taxon>Alphaproteobacteria</taxon>
        <taxon>Sphingomonadales</taxon>
        <taxon>Sphingomonadaceae</taxon>
        <taxon>Novosphingobium</taxon>
    </lineage>
</organism>
<keyword evidence="3" id="KW-1003">Cell membrane</keyword>
<protein>
    <submittedName>
        <fullName evidence="11">PDZ domain-containing protein</fullName>
    </submittedName>
</protein>